<keyword evidence="2" id="KW-1185">Reference proteome</keyword>
<organism evidence="1 2">
    <name type="scientific">Sphagnum troendelagicum</name>
    <dbReference type="NCBI Taxonomy" id="128251"/>
    <lineage>
        <taxon>Eukaryota</taxon>
        <taxon>Viridiplantae</taxon>
        <taxon>Streptophyta</taxon>
        <taxon>Embryophyta</taxon>
        <taxon>Bryophyta</taxon>
        <taxon>Sphagnophytina</taxon>
        <taxon>Sphagnopsida</taxon>
        <taxon>Sphagnales</taxon>
        <taxon>Sphagnaceae</taxon>
        <taxon>Sphagnum</taxon>
    </lineage>
</organism>
<sequence>MCRKSSGTKQWLLHTMQPMEAERSHTFSVKEASERSCSKKERKRKNKVQAFALEELCFFEKPLLFLRSSLCSVPYQLAVVAKELKEELQL</sequence>
<proteinExistence type="predicted"/>
<dbReference type="EMBL" id="OZ019907">
    <property type="protein sequence ID" value="CAK9206697.1"/>
    <property type="molecule type" value="Genomic_DNA"/>
</dbReference>
<evidence type="ECO:0000313" key="2">
    <source>
        <dbReference type="Proteomes" id="UP001497512"/>
    </source>
</evidence>
<gene>
    <name evidence="1" type="ORF">CSSPTR1EN2_LOCUS8478</name>
</gene>
<dbReference type="Proteomes" id="UP001497512">
    <property type="component" value="Chromosome 15"/>
</dbReference>
<protein>
    <submittedName>
        <fullName evidence="1">Uncharacterized protein</fullName>
    </submittedName>
</protein>
<reference evidence="1" key="1">
    <citation type="submission" date="2024-02" db="EMBL/GenBank/DDBJ databases">
        <authorList>
            <consortium name="ELIXIR-Norway"/>
            <consortium name="Elixir Norway"/>
        </authorList>
    </citation>
    <scope>NUCLEOTIDE SEQUENCE</scope>
</reference>
<accession>A0ABP0TWV8</accession>
<name>A0ABP0TWV8_9BRYO</name>
<evidence type="ECO:0000313" key="1">
    <source>
        <dbReference type="EMBL" id="CAK9206697.1"/>
    </source>
</evidence>